<protein>
    <recommendedName>
        <fullName evidence="3">DUF6534 domain-containing protein</fullName>
    </recommendedName>
</protein>
<dbReference type="OrthoDB" id="2563778at2759"/>
<dbReference type="InterPro" id="IPR045339">
    <property type="entry name" value="DUF6534"/>
</dbReference>
<dbReference type="STRING" id="1890683.A0A427YX36"/>
<feature type="transmembrane region" description="Helical" evidence="2">
    <location>
        <begin position="59"/>
        <end position="78"/>
    </location>
</feature>
<feature type="transmembrane region" description="Helical" evidence="2">
    <location>
        <begin position="27"/>
        <end position="47"/>
    </location>
</feature>
<keyword evidence="5" id="KW-1185">Reference proteome</keyword>
<keyword evidence="2" id="KW-1133">Transmembrane helix</keyword>
<feature type="transmembrane region" description="Helical" evidence="2">
    <location>
        <begin position="185"/>
        <end position="209"/>
    </location>
</feature>
<evidence type="ECO:0000256" key="1">
    <source>
        <dbReference type="SAM" id="MobiDB-lite"/>
    </source>
</evidence>
<dbReference type="Proteomes" id="UP000279259">
    <property type="component" value="Unassembled WGS sequence"/>
</dbReference>
<feature type="domain" description="DUF6534" evidence="3">
    <location>
        <begin position="158"/>
        <end position="243"/>
    </location>
</feature>
<proteinExistence type="predicted"/>
<comment type="caution">
    <text evidence="4">The sequence shown here is derived from an EMBL/GenBank/DDBJ whole genome shotgun (WGS) entry which is preliminary data.</text>
</comment>
<feature type="region of interest" description="Disordered" evidence="1">
    <location>
        <begin position="319"/>
        <end position="405"/>
    </location>
</feature>
<accession>A0A427YX36</accession>
<organism evidence="4 5">
    <name type="scientific">Saitozyma podzolica</name>
    <dbReference type="NCBI Taxonomy" id="1890683"/>
    <lineage>
        <taxon>Eukaryota</taxon>
        <taxon>Fungi</taxon>
        <taxon>Dikarya</taxon>
        <taxon>Basidiomycota</taxon>
        <taxon>Agaricomycotina</taxon>
        <taxon>Tremellomycetes</taxon>
        <taxon>Tremellales</taxon>
        <taxon>Trimorphomycetaceae</taxon>
        <taxon>Saitozyma</taxon>
    </lineage>
</organism>
<evidence type="ECO:0000313" key="5">
    <source>
        <dbReference type="Proteomes" id="UP000279259"/>
    </source>
</evidence>
<feature type="transmembrane region" description="Helical" evidence="2">
    <location>
        <begin position="221"/>
        <end position="238"/>
    </location>
</feature>
<feature type="compositionally biased region" description="Polar residues" evidence="1">
    <location>
        <begin position="278"/>
        <end position="300"/>
    </location>
</feature>
<feature type="transmembrane region" description="Helical" evidence="2">
    <location>
        <begin position="150"/>
        <end position="173"/>
    </location>
</feature>
<dbReference type="PANTHER" id="PTHR40465:SF1">
    <property type="entry name" value="DUF6534 DOMAIN-CONTAINING PROTEIN"/>
    <property type="match status" value="1"/>
</dbReference>
<evidence type="ECO:0000259" key="3">
    <source>
        <dbReference type="Pfam" id="PF20152"/>
    </source>
</evidence>
<feature type="transmembrane region" description="Helical" evidence="2">
    <location>
        <begin position="114"/>
        <end position="135"/>
    </location>
</feature>
<dbReference type="EMBL" id="RSCD01000001">
    <property type="protein sequence ID" value="RSH95641.1"/>
    <property type="molecule type" value="Genomic_DNA"/>
</dbReference>
<reference evidence="4 5" key="1">
    <citation type="submission" date="2018-11" db="EMBL/GenBank/DDBJ databases">
        <title>Genome sequence of Saitozyma podzolica DSM 27192.</title>
        <authorList>
            <person name="Aliyu H."/>
            <person name="Gorte O."/>
            <person name="Ochsenreither K."/>
        </authorList>
    </citation>
    <scope>NUCLEOTIDE SEQUENCE [LARGE SCALE GENOMIC DNA]</scope>
    <source>
        <strain evidence="4 5">DSM 27192</strain>
    </source>
</reference>
<feature type="transmembrane region" description="Helical" evidence="2">
    <location>
        <begin position="84"/>
        <end position="102"/>
    </location>
</feature>
<evidence type="ECO:0000313" key="4">
    <source>
        <dbReference type="EMBL" id="RSH95641.1"/>
    </source>
</evidence>
<keyword evidence="2" id="KW-0472">Membrane</keyword>
<dbReference type="PANTHER" id="PTHR40465">
    <property type="entry name" value="CHROMOSOME 1, WHOLE GENOME SHOTGUN SEQUENCE"/>
    <property type="match status" value="1"/>
</dbReference>
<dbReference type="AlphaFoldDB" id="A0A427YX36"/>
<dbReference type="Pfam" id="PF20152">
    <property type="entry name" value="DUF6534"/>
    <property type="match status" value="1"/>
</dbReference>
<feature type="region of interest" description="Disordered" evidence="1">
    <location>
        <begin position="278"/>
        <end position="306"/>
    </location>
</feature>
<keyword evidence="2" id="KW-0812">Transmembrane</keyword>
<name>A0A427YX36_9TREE</name>
<evidence type="ECO:0000256" key="2">
    <source>
        <dbReference type="SAM" id="Phobius"/>
    </source>
</evidence>
<sequence length="405" mass="45430">MSALTQQDIDDWNQYAEANPIPTFGPIIAGPCVDTLLLGVILCEVVYYRLRMERADRSLAFSFQVLAANFGDYTYLLLSPEWVLRFYIVEMLVVVPIELFYTSRAYHLWGKSRIVLYTLIILIIASTALGIAVQIERPASLLQASSTKLFFAWASSLIAMDWVVSVLLIVRLLRSRGGFMHADRIITRLVMLSAEAQIIPSLATLAFILKNIIAPDNTYSYAFLWIPKLWIVACLIVINSRHSLRKNIEAERERRQNTFDLGLSNDIPVTLSVTDPSQSQVQTRFTGLSTKAVSSSETQSPAPPSAVLWADIRPIPEFDADPEYGRSTHHAQSTVAEELPIETPTGAEGEGMSFEDMLGRRRPSLIPRQPDEWDLAGRRRPSLLSRPVPVEEADLSLQDMLGTRH</sequence>
<gene>
    <name evidence="4" type="ORF">EHS25_000733</name>
</gene>